<dbReference type="SUPFAM" id="SSF81342">
    <property type="entry name" value="Transmembrane di-heme cytochromes"/>
    <property type="match status" value="1"/>
</dbReference>
<evidence type="ECO:0000256" key="7">
    <source>
        <dbReference type="ARBA" id="ARBA00022692"/>
    </source>
</evidence>
<dbReference type="InterPro" id="IPR016174">
    <property type="entry name" value="Di-haem_cyt_TM"/>
</dbReference>
<evidence type="ECO:0000256" key="13">
    <source>
        <dbReference type="SAM" id="Phobius"/>
    </source>
</evidence>
<accession>A0A1Y5TC68</accession>
<dbReference type="InterPro" id="IPR006471">
    <property type="entry name" value="Formate_DH_gsu"/>
</dbReference>
<keyword evidence="5" id="KW-1003">Cell membrane</keyword>
<keyword evidence="16" id="KW-1185">Reference proteome</keyword>
<evidence type="ECO:0000256" key="9">
    <source>
        <dbReference type="ARBA" id="ARBA00022982"/>
    </source>
</evidence>
<protein>
    <submittedName>
        <fullName evidence="15">Formate dehydrogenase, nitrate-inducible, cytochrome b556(Fdn) subunit</fullName>
    </submittedName>
</protein>
<feature type="domain" description="Cytochrome b561 bacterial/Ni-hydrogenase" evidence="14">
    <location>
        <begin position="134"/>
        <end position="332"/>
    </location>
</feature>
<dbReference type="GO" id="GO:0009055">
    <property type="term" value="F:electron transfer activity"/>
    <property type="evidence" value="ECO:0007669"/>
    <property type="project" value="InterPro"/>
</dbReference>
<dbReference type="InParanoid" id="A0A1Y5TC68"/>
<dbReference type="GO" id="GO:0015944">
    <property type="term" value="P:formate oxidation"/>
    <property type="evidence" value="ECO:0007669"/>
    <property type="project" value="TreeGrafter"/>
</dbReference>
<dbReference type="RefSeq" id="WP_085883988.1">
    <property type="nucleotide sequence ID" value="NZ_FWFR01000002.1"/>
</dbReference>
<dbReference type="FunCoup" id="A0A1Y5TC68">
    <property type="interactions" value="225"/>
</dbReference>
<organism evidence="15 16">
    <name type="scientific">Oceanibacterium hippocampi</name>
    <dbReference type="NCBI Taxonomy" id="745714"/>
    <lineage>
        <taxon>Bacteria</taxon>
        <taxon>Pseudomonadati</taxon>
        <taxon>Pseudomonadota</taxon>
        <taxon>Alphaproteobacteria</taxon>
        <taxon>Sneathiellales</taxon>
        <taxon>Sneathiellaceae</taxon>
        <taxon>Oceanibacterium</taxon>
    </lineage>
</organism>
<evidence type="ECO:0000313" key="16">
    <source>
        <dbReference type="Proteomes" id="UP000193200"/>
    </source>
</evidence>
<dbReference type="NCBIfam" id="TIGR01583">
    <property type="entry name" value="formate-DH-gamm"/>
    <property type="match status" value="1"/>
</dbReference>
<comment type="subcellular location">
    <subcellularLocation>
        <location evidence="2">Cell membrane</location>
        <topology evidence="2">Multi-pass membrane protein</topology>
    </subcellularLocation>
</comment>
<dbReference type="GO" id="GO:0022904">
    <property type="term" value="P:respiratory electron transport chain"/>
    <property type="evidence" value="ECO:0007669"/>
    <property type="project" value="InterPro"/>
</dbReference>
<dbReference type="GO" id="GO:0036397">
    <property type="term" value="F:formate dehydrogenase (quinone) activity"/>
    <property type="evidence" value="ECO:0007669"/>
    <property type="project" value="TreeGrafter"/>
</dbReference>
<evidence type="ECO:0000313" key="15">
    <source>
        <dbReference type="EMBL" id="SLN60429.1"/>
    </source>
</evidence>
<keyword evidence="10 13" id="KW-1133">Transmembrane helix</keyword>
<keyword evidence="4" id="KW-0813">Transport</keyword>
<dbReference type="GO" id="GO:0009326">
    <property type="term" value="C:formate dehydrogenase complex"/>
    <property type="evidence" value="ECO:0007669"/>
    <property type="project" value="InterPro"/>
</dbReference>
<comment type="cofactor">
    <cofactor evidence="1">
        <name>heme</name>
        <dbReference type="ChEBI" id="CHEBI:30413"/>
    </cofactor>
</comment>
<evidence type="ECO:0000256" key="10">
    <source>
        <dbReference type="ARBA" id="ARBA00022989"/>
    </source>
</evidence>
<keyword evidence="12 13" id="KW-0472">Membrane</keyword>
<dbReference type="GO" id="GO:0009061">
    <property type="term" value="P:anaerobic respiration"/>
    <property type="evidence" value="ECO:0007669"/>
    <property type="project" value="TreeGrafter"/>
</dbReference>
<feature type="transmembrane region" description="Helical" evidence="13">
    <location>
        <begin position="243"/>
        <end position="266"/>
    </location>
</feature>
<gene>
    <name evidence="15" type="primary">fdnI</name>
    <name evidence="15" type="ORF">OCH7691_02658</name>
</gene>
<evidence type="ECO:0000256" key="5">
    <source>
        <dbReference type="ARBA" id="ARBA00022475"/>
    </source>
</evidence>
<dbReference type="InterPro" id="IPR011577">
    <property type="entry name" value="Cyt_b561_bac/Ni-Hgenase"/>
</dbReference>
<dbReference type="InterPro" id="IPR051817">
    <property type="entry name" value="FDH_cytochrome_b556_subunit"/>
</dbReference>
<dbReference type="EMBL" id="FWFR01000002">
    <property type="protein sequence ID" value="SLN60429.1"/>
    <property type="molecule type" value="Genomic_DNA"/>
</dbReference>
<keyword evidence="7 13" id="KW-0812">Transmembrane</keyword>
<sequence>MRTQPVLACGRALRTLLVILFVAAGLGGVFLATAPAALAQDAGAVPGNALGNSSDSNFWRAIRQGESGNVSLPNQQAGVLIQSNGEDWRIWRNGPLKFWGGIALVGMLALLALFFALRGRIRVDHGLSGRTVRRFNGFERFAHWLTALSFVVLGLTGLNLMFGRELIIPLLGKEAFATITQAGKYLHNYVAFAFMIGLVLILVLWIRQNIPNRYDLIWLVKAGGMLGGRKHPPARKFNAGQKILYWLVIIGGISISLTGLGLMFPFEISYFEGTFRLLNLLGLDLPTSLSATAEMQLTQLWHAIVGIGLIVVIFGHIYIGTLGMQGAFDAMGSGDVDENWAREHHSVWMDEIGRQPGAGDD</sequence>
<evidence type="ECO:0000256" key="3">
    <source>
        <dbReference type="ARBA" id="ARBA00010747"/>
    </source>
</evidence>
<name>A0A1Y5TC68_9PROT</name>
<keyword evidence="6" id="KW-0349">Heme</keyword>
<feature type="transmembrane region" description="Helical" evidence="13">
    <location>
        <begin position="300"/>
        <end position="319"/>
    </location>
</feature>
<dbReference type="Pfam" id="PF01292">
    <property type="entry name" value="Ni_hydr_CYTB"/>
    <property type="match status" value="1"/>
</dbReference>
<dbReference type="Proteomes" id="UP000193200">
    <property type="component" value="Unassembled WGS sequence"/>
</dbReference>
<evidence type="ECO:0000256" key="12">
    <source>
        <dbReference type="ARBA" id="ARBA00023136"/>
    </source>
</evidence>
<keyword evidence="9" id="KW-0249">Electron transport</keyword>
<keyword evidence="8" id="KW-0479">Metal-binding</keyword>
<dbReference type="PANTHER" id="PTHR30074:SF6">
    <property type="entry name" value="FORMATE DEHYDROGENASE GAMMA SUBUNIT"/>
    <property type="match status" value="1"/>
</dbReference>
<reference evidence="15 16" key="1">
    <citation type="submission" date="2017-03" db="EMBL/GenBank/DDBJ databases">
        <authorList>
            <person name="Afonso C.L."/>
            <person name="Miller P.J."/>
            <person name="Scott M.A."/>
            <person name="Spackman E."/>
            <person name="Goraichik I."/>
            <person name="Dimitrov K.M."/>
            <person name="Suarez D.L."/>
            <person name="Swayne D.E."/>
        </authorList>
    </citation>
    <scope>NUCLEOTIDE SEQUENCE [LARGE SCALE GENOMIC DNA]</scope>
    <source>
        <strain evidence="15 16">CECT 7691</strain>
    </source>
</reference>
<feature type="transmembrane region" description="Helical" evidence="13">
    <location>
        <begin position="98"/>
        <end position="121"/>
    </location>
</feature>
<dbReference type="OrthoDB" id="9790598at2"/>
<dbReference type="PANTHER" id="PTHR30074">
    <property type="entry name" value="FORMATE DEHYDROGENASE, NITRATE-INDUCIBLE, CYTOCHROME B556 FDN SUBUNIT"/>
    <property type="match status" value="1"/>
</dbReference>
<dbReference type="GO" id="GO:0005886">
    <property type="term" value="C:plasma membrane"/>
    <property type="evidence" value="ECO:0007669"/>
    <property type="project" value="UniProtKB-SubCell"/>
</dbReference>
<evidence type="ECO:0000256" key="4">
    <source>
        <dbReference type="ARBA" id="ARBA00022448"/>
    </source>
</evidence>
<keyword evidence="11" id="KW-0408">Iron</keyword>
<evidence type="ECO:0000256" key="8">
    <source>
        <dbReference type="ARBA" id="ARBA00022723"/>
    </source>
</evidence>
<evidence type="ECO:0000256" key="2">
    <source>
        <dbReference type="ARBA" id="ARBA00004651"/>
    </source>
</evidence>
<dbReference type="AlphaFoldDB" id="A0A1Y5TC68"/>
<comment type="similarity">
    <text evidence="3">Belongs to the formate dehydrogenase gamma subunit family.</text>
</comment>
<dbReference type="GO" id="GO:0046872">
    <property type="term" value="F:metal ion binding"/>
    <property type="evidence" value="ECO:0007669"/>
    <property type="project" value="UniProtKB-KW"/>
</dbReference>
<evidence type="ECO:0000256" key="11">
    <source>
        <dbReference type="ARBA" id="ARBA00023004"/>
    </source>
</evidence>
<feature type="transmembrane region" description="Helical" evidence="13">
    <location>
        <begin position="141"/>
        <end position="162"/>
    </location>
</feature>
<feature type="transmembrane region" description="Helical" evidence="13">
    <location>
        <begin position="186"/>
        <end position="206"/>
    </location>
</feature>
<proteinExistence type="inferred from homology"/>
<evidence type="ECO:0000256" key="1">
    <source>
        <dbReference type="ARBA" id="ARBA00001971"/>
    </source>
</evidence>
<dbReference type="Gene3D" id="1.20.950.20">
    <property type="entry name" value="Transmembrane di-heme cytochromes, Chain C"/>
    <property type="match status" value="1"/>
</dbReference>
<evidence type="ECO:0000259" key="14">
    <source>
        <dbReference type="Pfam" id="PF01292"/>
    </source>
</evidence>
<dbReference type="GO" id="GO:0008863">
    <property type="term" value="F:formate dehydrogenase (NAD+) activity"/>
    <property type="evidence" value="ECO:0007669"/>
    <property type="project" value="InterPro"/>
</dbReference>
<evidence type="ECO:0000256" key="6">
    <source>
        <dbReference type="ARBA" id="ARBA00022617"/>
    </source>
</evidence>